<organism evidence="3 4">
    <name type="scientific">Symbiodinium necroappetens</name>
    <dbReference type="NCBI Taxonomy" id="1628268"/>
    <lineage>
        <taxon>Eukaryota</taxon>
        <taxon>Sar</taxon>
        <taxon>Alveolata</taxon>
        <taxon>Dinophyceae</taxon>
        <taxon>Suessiales</taxon>
        <taxon>Symbiodiniaceae</taxon>
        <taxon>Symbiodinium</taxon>
    </lineage>
</organism>
<dbReference type="OrthoDB" id="420905at2759"/>
<feature type="region of interest" description="Disordered" evidence="1">
    <location>
        <begin position="331"/>
        <end position="362"/>
    </location>
</feature>
<comment type="caution">
    <text evidence="3">The sequence shown here is derived from an EMBL/GenBank/DDBJ whole genome shotgun (WGS) entry which is preliminary data.</text>
</comment>
<name>A0A812M479_9DINO</name>
<dbReference type="Proteomes" id="UP000601435">
    <property type="component" value="Unassembled WGS sequence"/>
</dbReference>
<dbReference type="InterPro" id="IPR012337">
    <property type="entry name" value="RNaseH-like_sf"/>
</dbReference>
<dbReference type="EMBL" id="CAJNJA010010210">
    <property type="protein sequence ID" value="CAE7254981.1"/>
    <property type="molecule type" value="Genomic_DNA"/>
</dbReference>
<evidence type="ECO:0000313" key="3">
    <source>
        <dbReference type="EMBL" id="CAE7254981.1"/>
    </source>
</evidence>
<accession>A0A812M479</accession>
<dbReference type="PROSITE" id="PS50994">
    <property type="entry name" value="INTEGRASE"/>
    <property type="match status" value="1"/>
</dbReference>
<feature type="domain" description="Integrase catalytic" evidence="2">
    <location>
        <begin position="39"/>
        <end position="200"/>
    </location>
</feature>
<reference evidence="3" key="1">
    <citation type="submission" date="2021-02" db="EMBL/GenBank/DDBJ databases">
        <authorList>
            <person name="Dougan E. K."/>
            <person name="Rhodes N."/>
            <person name="Thang M."/>
            <person name="Chan C."/>
        </authorList>
    </citation>
    <scope>NUCLEOTIDE SEQUENCE</scope>
</reference>
<sequence>MGLARASPAVLKFVKEKFSCEACKAGPLPKPSRPATVVRGYRPNIVVGIDVMFVPDVDPRKLRPVLNVVDWGSGYQALEPMREKTAEEAWRKFWKCWARHFGPPEIIVTDAGSEFSKEFCRRAADRGIVTRQIGSRAPWQQGITERQGGLAKLLFERVREEVCPTDLGEWSTALRETEAAKNRLYHRSGFTPAQRHLGQNPRLPGSLMSDDFLDPELVEASASEEMQRTLEIRQIAAEAFVQVKAKEACDRAARTRSRTHETFKPGDLVYVFRKPRERKRKKVGENETEGPNLWLSMRGELWKAAKEQIRKATSSEADAHQLLREEMADLREELSRSEQRQPFKDITLEPFPDDHAEDQREPHQARRVRFADEDHMNVMTALWNKELSFMIGRKVEFPRRVCGASENMARKVMKSKNPRFRIMSGRFGKSQTELSGPKLQRQELFDLSVLKIRSVIYEMLLCNLMNSIVAMSLKKSLLGLGYVQSSLDPTLFLLKGKNEVEGLVIVEVDDLFTAGAEDHYRRMNQLQQKYTFGKFKFIQEEPEGVGFNGRRIKQFADGSFSYDLQKFIEERLQPIEIEGKFGDTEATGAEVGRARAVLGALNWLGREGRPDLAGEVSILSSRIPQLKVKDLREINKVVSRARYTSHMSVKVQSIPEDKLAFAVVSDASYGNVGDGGSQGGHCIVAFDQCMHDGAAATCNVLYWKSGRIHRVVNSTLAAESMSLSRRLGDLAWSVTVFNEMMLQ</sequence>
<dbReference type="AlphaFoldDB" id="A0A812M479"/>
<dbReference type="PANTHER" id="PTHR37984">
    <property type="entry name" value="PROTEIN CBG26694"/>
    <property type="match status" value="1"/>
</dbReference>
<dbReference type="InterPro" id="IPR001584">
    <property type="entry name" value="Integrase_cat-core"/>
</dbReference>
<dbReference type="InterPro" id="IPR050951">
    <property type="entry name" value="Retrovirus_Pol_polyprotein"/>
</dbReference>
<dbReference type="Gene3D" id="3.30.420.10">
    <property type="entry name" value="Ribonuclease H-like superfamily/Ribonuclease H"/>
    <property type="match status" value="1"/>
</dbReference>
<evidence type="ECO:0000259" key="2">
    <source>
        <dbReference type="PROSITE" id="PS50994"/>
    </source>
</evidence>
<proteinExistence type="predicted"/>
<protein>
    <submittedName>
        <fullName evidence="3">Ank2 protein</fullName>
    </submittedName>
</protein>
<dbReference type="GO" id="GO:0015074">
    <property type="term" value="P:DNA integration"/>
    <property type="evidence" value="ECO:0007669"/>
    <property type="project" value="InterPro"/>
</dbReference>
<dbReference type="SUPFAM" id="SSF53098">
    <property type="entry name" value="Ribonuclease H-like"/>
    <property type="match status" value="1"/>
</dbReference>
<keyword evidence="4" id="KW-1185">Reference proteome</keyword>
<dbReference type="GO" id="GO:0003676">
    <property type="term" value="F:nucleic acid binding"/>
    <property type="evidence" value="ECO:0007669"/>
    <property type="project" value="InterPro"/>
</dbReference>
<dbReference type="PANTHER" id="PTHR37984:SF5">
    <property type="entry name" value="PROTEIN NYNRIN-LIKE"/>
    <property type="match status" value="1"/>
</dbReference>
<dbReference type="InterPro" id="IPR036397">
    <property type="entry name" value="RNaseH_sf"/>
</dbReference>
<gene>
    <name evidence="3" type="primary">Ank2</name>
    <name evidence="3" type="ORF">SNEC2469_LOCUS5519</name>
</gene>
<evidence type="ECO:0000256" key="1">
    <source>
        <dbReference type="SAM" id="MobiDB-lite"/>
    </source>
</evidence>
<evidence type="ECO:0000313" key="4">
    <source>
        <dbReference type="Proteomes" id="UP000601435"/>
    </source>
</evidence>